<keyword evidence="2" id="KW-0813">Transport</keyword>
<dbReference type="PROSITE" id="PS00211">
    <property type="entry name" value="ABC_TRANSPORTER_1"/>
    <property type="match status" value="1"/>
</dbReference>
<dbReference type="GO" id="GO:0005524">
    <property type="term" value="F:ATP binding"/>
    <property type="evidence" value="ECO:0007669"/>
    <property type="project" value="UniProtKB-KW"/>
</dbReference>
<dbReference type="Proteomes" id="UP000675163">
    <property type="component" value="Unassembled WGS sequence"/>
</dbReference>
<evidence type="ECO:0000256" key="1">
    <source>
        <dbReference type="ARBA" id="ARBA00005417"/>
    </source>
</evidence>
<accession>A0A940PRU9</accession>
<dbReference type="Pfam" id="PF00005">
    <property type="entry name" value="ABC_tran"/>
    <property type="match status" value="1"/>
</dbReference>
<evidence type="ECO:0000256" key="2">
    <source>
        <dbReference type="ARBA" id="ARBA00022448"/>
    </source>
</evidence>
<feature type="domain" description="ABC transporter" evidence="5">
    <location>
        <begin position="2"/>
        <end position="225"/>
    </location>
</feature>
<evidence type="ECO:0000256" key="4">
    <source>
        <dbReference type="ARBA" id="ARBA00022840"/>
    </source>
</evidence>
<dbReference type="GO" id="GO:0016887">
    <property type="term" value="F:ATP hydrolysis activity"/>
    <property type="evidence" value="ECO:0007669"/>
    <property type="project" value="InterPro"/>
</dbReference>
<keyword evidence="3" id="KW-0547">Nucleotide-binding</keyword>
<evidence type="ECO:0000313" key="6">
    <source>
        <dbReference type="EMBL" id="MBP1325557.1"/>
    </source>
</evidence>
<dbReference type="CDD" id="cd03214">
    <property type="entry name" value="ABC_Iron-Siderophores_B12_Hemin"/>
    <property type="match status" value="1"/>
</dbReference>
<comment type="similarity">
    <text evidence="1">Belongs to the ABC transporter superfamily.</text>
</comment>
<dbReference type="RefSeq" id="WP_209704576.1">
    <property type="nucleotide sequence ID" value="NZ_JAFIDA010000001.1"/>
</dbReference>
<dbReference type="InterPro" id="IPR027417">
    <property type="entry name" value="P-loop_NTPase"/>
</dbReference>
<dbReference type="EMBL" id="JAFIDA010000001">
    <property type="protein sequence ID" value="MBP1325557.1"/>
    <property type="molecule type" value="Genomic_DNA"/>
</dbReference>
<proteinExistence type="inferred from homology"/>
<dbReference type="Gene3D" id="3.40.50.300">
    <property type="entry name" value="P-loop containing nucleotide triphosphate hydrolases"/>
    <property type="match status" value="1"/>
</dbReference>
<sequence>MIKADQISHSYDGDRWIFRDVSVELAPGHVMAVLGPNARGKTTMIKCLAGVQQASSGSVAHSVHVGYVPQSHSTATSFAVIEMVLMGRARFIRAYGTPQAADRAAAMAAIERVGIGHLAHRDFRGLSGGERQMVLIARALATECGAMVLDEPASALDLKNQARVLQVLHRLADEGMAIIMTTHHLDHALRIADTTMLIVDSDDIRVGPTTELLTSDTLSALYGLPIATGYVSVRDTDQHITVPDFGVPGTGCARQCLLPVPQKAVA</sequence>
<dbReference type="PANTHER" id="PTHR42734:SF6">
    <property type="entry name" value="MOLYBDATE IMPORT ATP-BINDING PROTEIN MOLC"/>
    <property type="match status" value="1"/>
</dbReference>
<evidence type="ECO:0000313" key="7">
    <source>
        <dbReference type="Proteomes" id="UP000675163"/>
    </source>
</evidence>
<evidence type="ECO:0000259" key="5">
    <source>
        <dbReference type="PROSITE" id="PS50893"/>
    </source>
</evidence>
<dbReference type="InterPro" id="IPR003593">
    <property type="entry name" value="AAA+_ATPase"/>
</dbReference>
<dbReference type="SMART" id="SM00382">
    <property type="entry name" value="AAA"/>
    <property type="match status" value="1"/>
</dbReference>
<dbReference type="InterPro" id="IPR050153">
    <property type="entry name" value="Metal_Ion_Import_ABC"/>
</dbReference>
<dbReference type="SUPFAM" id="SSF52540">
    <property type="entry name" value="P-loop containing nucleoside triphosphate hydrolases"/>
    <property type="match status" value="1"/>
</dbReference>
<dbReference type="InterPro" id="IPR017871">
    <property type="entry name" value="ABC_transporter-like_CS"/>
</dbReference>
<comment type="caution">
    <text evidence="6">The sequence shown here is derived from an EMBL/GenBank/DDBJ whole genome shotgun (WGS) entry which is preliminary data.</text>
</comment>
<reference evidence="6" key="1">
    <citation type="submission" date="2021-02" db="EMBL/GenBank/DDBJ databases">
        <title>Sequencing the genomes of 1000 actinobacteria strains.</title>
        <authorList>
            <person name="Klenk H.-P."/>
        </authorList>
    </citation>
    <scope>NUCLEOTIDE SEQUENCE</scope>
    <source>
        <strain evidence="6">DSM 22850</strain>
    </source>
</reference>
<keyword evidence="7" id="KW-1185">Reference proteome</keyword>
<gene>
    <name evidence="6" type="ORF">JOF28_000789</name>
</gene>
<dbReference type="PROSITE" id="PS50893">
    <property type="entry name" value="ABC_TRANSPORTER_2"/>
    <property type="match status" value="1"/>
</dbReference>
<protein>
    <submittedName>
        <fullName evidence="6">Iron complex transport system ATP-binding protein</fullName>
    </submittedName>
</protein>
<evidence type="ECO:0000256" key="3">
    <source>
        <dbReference type="ARBA" id="ARBA00022741"/>
    </source>
</evidence>
<organism evidence="6 7">
    <name type="scientific">Leucobacter exalbidus</name>
    <dbReference type="NCBI Taxonomy" id="662960"/>
    <lineage>
        <taxon>Bacteria</taxon>
        <taxon>Bacillati</taxon>
        <taxon>Actinomycetota</taxon>
        <taxon>Actinomycetes</taxon>
        <taxon>Micrococcales</taxon>
        <taxon>Microbacteriaceae</taxon>
        <taxon>Leucobacter</taxon>
    </lineage>
</organism>
<dbReference type="PANTHER" id="PTHR42734">
    <property type="entry name" value="METAL TRANSPORT SYSTEM ATP-BINDING PROTEIN TM_0124-RELATED"/>
    <property type="match status" value="1"/>
</dbReference>
<dbReference type="InterPro" id="IPR003439">
    <property type="entry name" value="ABC_transporter-like_ATP-bd"/>
</dbReference>
<dbReference type="AlphaFoldDB" id="A0A940PRU9"/>
<keyword evidence="4 6" id="KW-0067">ATP-binding</keyword>
<name>A0A940PRU9_9MICO</name>